<sequence>MCRYRTGEKLQTTCRSSSTAEGTDRCLLCMCNLHTVVEEASALQATLISEQLSQSKVPHSSGQNSVKPEPTAAVGQCCSSEGPCGGPEGAVGCCSSPK</sequence>
<protein>
    <submittedName>
        <fullName evidence="2">Uncharacterized protein</fullName>
    </submittedName>
</protein>
<comment type="caution">
    <text evidence="2">The sequence shown here is derived from an EMBL/GenBank/DDBJ whole genome shotgun (WGS) entry which is preliminary data.</text>
</comment>
<keyword evidence="3" id="KW-1185">Reference proteome</keyword>
<feature type="compositionally biased region" description="Polar residues" evidence="1">
    <location>
        <begin position="9"/>
        <end position="21"/>
    </location>
</feature>
<reference evidence="2 3" key="1">
    <citation type="submission" date="2021-06" db="EMBL/GenBank/DDBJ databases">
        <authorList>
            <person name="Palmer J.M."/>
        </authorList>
    </citation>
    <scope>NUCLEOTIDE SEQUENCE [LARGE SCALE GENOMIC DNA]</scope>
    <source>
        <strain evidence="2 3">AS_MEX2019</strain>
        <tissue evidence="2">Muscle</tissue>
    </source>
</reference>
<evidence type="ECO:0000313" key="2">
    <source>
        <dbReference type="EMBL" id="MEQ2317002.1"/>
    </source>
</evidence>
<dbReference type="EMBL" id="JAHRIP010091625">
    <property type="protein sequence ID" value="MEQ2317002.1"/>
    <property type="molecule type" value="Genomic_DNA"/>
</dbReference>
<accession>A0ABV1AGB3</accession>
<evidence type="ECO:0000256" key="1">
    <source>
        <dbReference type="SAM" id="MobiDB-lite"/>
    </source>
</evidence>
<organism evidence="2 3">
    <name type="scientific">Ameca splendens</name>
    <dbReference type="NCBI Taxonomy" id="208324"/>
    <lineage>
        <taxon>Eukaryota</taxon>
        <taxon>Metazoa</taxon>
        <taxon>Chordata</taxon>
        <taxon>Craniata</taxon>
        <taxon>Vertebrata</taxon>
        <taxon>Euteleostomi</taxon>
        <taxon>Actinopterygii</taxon>
        <taxon>Neopterygii</taxon>
        <taxon>Teleostei</taxon>
        <taxon>Neoteleostei</taxon>
        <taxon>Acanthomorphata</taxon>
        <taxon>Ovalentaria</taxon>
        <taxon>Atherinomorphae</taxon>
        <taxon>Cyprinodontiformes</taxon>
        <taxon>Goodeidae</taxon>
        <taxon>Ameca</taxon>
    </lineage>
</organism>
<dbReference type="Proteomes" id="UP001469553">
    <property type="component" value="Unassembled WGS sequence"/>
</dbReference>
<feature type="region of interest" description="Disordered" evidence="1">
    <location>
        <begin position="1"/>
        <end position="22"/>
    </location>
</feature>
<name>A0ABV1AGB3_9TELE</name>
<gene>
    <name evidence="2" type="ORF">AMECASPLE_038308</name>
</gene>
<evidence type="ECO:0000313" key="3">
    <source>
        <dbReference type="Proteomes" id="UP001469553"/>
    </source>
</evidence>
<proteinExistence type="predicted"/>